<dbReference type="CDD" id="cd20379">
    <property type="entry name" value="Tudor_dTUD-like"/>
    <property type="match status" value="1"/>
</dbReference>
<evidence type="ECO:0000259" key="1">
    <source>
        <dbReference type="PROSITE" id="PS50304"/>
    </source>
</evidence>
<dbReference type="EMBL" id="CAXLJM020000036">
    <property type="protein sequence ID" value="CAL8105000.1"/>
    <property type="molecule type" value="Genomic_DNA"/>
</dbReference>
<organism evidence="2 3">
    <name type="scientific">Orchesella dallaii</name>
    <dbReference type="NCBI Taxonomy" id="48710"/>
    <lineage>
        <taxon>Eukaryota</taxon>
        <taxon>Metazoa</taxon>
        <taxon>Ecdysozoa</taxon>
        <taxon>Arthropoda</taxon>
        <taxon>Hexapoda</taxon>
        <taxon>Collembola</taxon>
        <taxon>Entomobryomorpha</taxon>
        <taxon>Entomobryoidea</taxon>
        <taxon>Orchesellidae</taxon>
        <taxon>Orchesellinae</taxon>
        <taxon>Orchesella</taxon>
    </lineage>
</organism>
<dbReference type="SUPFAM" id="SSF63748">
    <property type="entry name" value="Tudor/PWWP/MBT"/>
    <property type="match status" value="1"/>
</dbReference>
<dbReference type="PROSITE" id="PS50304">
    <property type="entry name" value="TUDOR"/>
    <property type="match status" value="1"/>
</dbReference>
<comment type="caution">
    <text evidence="2">The sequence shown here is derived from an EMBL/GenBank/DDBJ whole genome shotgun (WGS) entry which is preliminary data.</text>
</comment>
<evidence type="ECO:0000313" key="2">
    <source>
        <dbReference type="EMBL" id="CAL8105000.1"/>
    </source>
</evidence>
<dbReference type="InterPro" id="IPR035437">
    <property type="entry name" value="SNase_OB-fold_sf"/>
</dbReference>
<protein>
    <recommendedName>
        <fullName evidence="1">Tudor domain-containing protein</fullName>
    </recommendedName>
</protein>
<feature type="domain" description="Tudor" evidence="1">
    <location>
        <begin position="130"/>
        <end position="193"/>
    </location>
</feature>
<proteinExistence type="predicted"/>
<sequence>MAEGNTLRPRSSSLTSATLTSAAEMEGACQACVADLGQDSLMMPSSSSQNAVPNIFLQPFDCIKSVSDYVKAGEEKFCVASAIFSPSEIFLVHATHFPKKVDSFIWCMSDVYNSVIKGPHRNEWLVNYRLVRNGMFVAVYKREENEWHRGQVLYESSSNPERRMFMVQFIDFGDREEIWEGDLAYLHKNFAHQLGWSIRCRLELGKYYDRYHKGTLMWPPALKKNLHDTLFDKRFRVKFLRKVIQYGYEVWEVSLLNFRDAHPMNVVNQPIQKQVILRMLEKYVEDDGTEITEF</sequence>
<accession>A0ABP1QIY8</accession>
<evidence type="ECO:0000313" key="3">
    <source>
        <dbReference type="Proteomes" id="UP001642540"/>
    </source>
</evidence>
<gene>
    <name evidence="2" type="ORF">ODALV1_LOCUS11926</name>
</gene>
<keyword evidence="3" id="KW-1185">Reference proteome</keyword>
<reference evidence="2 3" key="1">
    <citation type="submission" date="2024-08" db="EMBL/GenBank/DDBJ databases">
        <authorList>
            <person name="Cucini C."/>
            <person name="Frati F."/>
        </authorList>
    </citation>
    <scope>NUCLEOTIDE SEQUENCE [LARGE SCALE GENOMIC DNA]</scope>
</reference>
<dbReference type="Gene3D" id="2.40.50.90">
    <property type="match status" value="1"/>
</dbReference>
<dbReference type="Pfam" id="PF00567">
    <property type="entry name" value="TUDOR"/>
    <property type="match status" value="1"/>
</dbReference>
<dbReference type="Gene3D" id="2.30.30.140">
    <property type="match status" value="1"/>
</dbReference>
<name>A0ABP1QIY8_9HEXA</name>
<dbReference type="InterPro" id="IPR002999">
    <property type="entry name" value="Tudor"/>
</dbReference>
<dbReference type="Proteomes" id="UP001642540">
    <property type="component" value="Unassembled WGS sequence"/>
</dbReference>